<dbReference type="InterPro" id="IPR005467">
    <property type="entry name" value="His_kinase_dom"/>
</dbReference>
<dbReference type="NCBIfam" id="NF040691">
    <property type="entry name" value="MtrAB_MtrB"/>
    <property type="match status" value="1"/>
</dbReference>
<keyword evidence="11 16" id="KW-1133">Transmembrane helix</keyword>
<name>A0ABV9RMT1_9PSEU</name>
<keyword evidence="12" id="KW-0902">Two-component regulatory system</keyword>
<feature type="compositionally biased region" description="Low complexity" evidence="15">
    <location>
        <begin position="560"/>
        <end position="571"/>
    </location>
</feature>
<dbReference type="Gene3D" id="6.10.340.10">
    <property type="match status" value="1"/>
</dbReference>
<feature type="domain" description="HAMP" evidence="18">
    <location>
        <begin position="253"/>
        <end position="305"/>
    </location>
</feature>
<evidence type="ECO:0000256" key="15">
    <source>
        <dbReference type="SAM" id="MobiDB-lite"/>
    </source>
</evidence>
<dbReference type="Proteomes" id="UP001595909">
    <property type="component" value="Unassembled WGS sequence"/>
</dbReference>
<gene>
    <name evidence="19" type="primary">mtrB</name>
    <name evidence="19" type="ORF">ACFPEL_20605</name>
</gene>
<dbReference type="EC" id="2.7.13.3" evidence="3"/>
<dbReference type="PROSITE" id="PS50885">
    <property type="entry name" value="HAMP"/>
    <property type="match status" value="1"/>
</dbReference>
<dbReference type="Pfam" id="PF02518">
    <property type="entry name" value="HATPase_c"/>
    <property type="match status" value="1"/>
</dbReference>
<evidence type="ECO:0000256" key="10">
    <source>
        <dbReference type="ARBA" id="ARBA00022840"/>
    </source>
</evidence>
<evidence type="ECO:0000313" key="19">
    <source>
        <dbReference type="EMBL" id="MFC4834824.1"/>
    </source>
</evidence>
<dbReference type="SMART" id="SM00388">
    <property type="entry name" value="HisKA"/>
    <property type="match status" value="1"/>
</dbReference>
<evidence type="ECO:0000256" key="4">
    <source>
        <dbReference type="ARBA" id="ARBA00022475"/>
    </source>
</evidence>
<dbReference type="InterPro" id="IPR003660">
    <property type="entry name" value="HAMP_dom"/>
</dbReference>
<feature type="region of interest" description="Disordered" evidence="15">
    <location>
        <begin position="560"/>
        <end position="622"/>
    </location>
</feature>
<evidence type="ECO:0000256" key="2">
    <source>
        <dbReference type="ARBA" id="ARBA00004651"/>
    </source>
</evidence>
<evidence type="ECO:0000256" key="14">
    <source>
        <dbReference type="ARBA" id="ARBA00035305"/>
    </source>
</evidence>
<keyword evidence="20" id="KW-1185">Reference proteome</keyword>
<protein>
    <recommendedName>
        <fullName evidence="14">Sensor histidine kinase MtrB</fullName>
        <ecNumber evidence="3">2.7.13.3</ecNumber>
    </recommendedName>
</protein>
<keyword evidence="13 16" id="KW-0472">Membrane</keyword>
<feature type="compositionally biased region" description="Pro residues" evidence="15">
    <location>
        <begin position="594"/>
        <end position="612"/>
    </location>
</feature>
<comment type="caution">
    <text evidence="19">The sequence shown here is derived from an EMBL/GenBank/DDBJ whole genome shotgun (WGS) entry which is preliminary data.</text>
</comment>
<dbReference type="GO" id="GO:0016301">
    <property type="term" value="F:kinase activity"/>
    <property type="evidence" value="ECO:0007669"/>
    <property type="project" value="UniProtKB-KW"/>
</dbReference>
<evidence type="ECO:0000256" key="1">
    <source>
        <dbReference type="ARBA" id="ARBA00000085"/>
    </source>
</evidence>
<evidence type="ECO:0000256" key="11">
    <source>
        <dbReference type="ARBA" id="ARBA00022989"/>
    </source>
</evidence>
<evidence type="ECO:0000259" key="18">
    <source>
        <dbReference type="PROSITE" id="PS50885"/>
    </source>
</evidence>
<keyword evidence="7 16" id="KW-0812">Transmembrane</keyword>
<dbReference type="InterPro" id="IPR036890">
    <property type="entry name" value="HATPase_C_sf"/>
</dbReference>
<feature type="transmembrane region" description="Helical" evidence="16">
    <location>
        <begin position="32"/>
        <end position="51"/>
    </location>
</feature>
<dbReference type="Pfam" id="PF00512">
    <property type="entry name" value="HisKA"/>
    <property type="match status" value="1"/>
</dbReference>
<dbReference type="Gene3D" id="3.30.565.10">
    <property type="entry name" value="Histidine kinase-like ATPase, C-terminal domain"/>
    <property type="match status" value="1"/>
</dbReference>
<dbReference type="CDD" id="cd00082">
    <property type="entry name" value="HisKA"/>
    <property type="match status" value="1"/>
</dbReference>
<evidence type="ECO:0000256" key="12">
    <source>
        <dbReference type="ARBA" id="ARBA00023012"/>
    </source>
</evidence>
<evidence type="ECO:0000256" key="13">
    <source>
        <dbReference type="ARBA" id="ARBA00023136"/>
    </source>
</evidence>
<reference evidence="20" key="1">
    <citation type="journal article" date="2019" name="Int. J. Syst. Evol. Microbiol.">
        <title>The Global Catalogue of Microorganisms (GCM) 10K type strain sequencing project: providing services to taxonomists for standard genome sequencing and annotation.</title>
        <authorList>
            <consortium name="The Broad Institute Genomics Platform"/>
            <consortium name="The Broad Institute Genome Sequencing Center for Infectious Disease"/>
            <person name="Wu L."/>
            <person name="Ma J."/>
        </authorList>
    </citation>
    <scope>NUCLEOTIDE SEQUENCE [LARGE SCALE GENOMIC DNA]</scope>
    <source>
        <strain evidence="20">CCUG 50347</strain>
    </source>
</reference>
<dbReference type="EMBL" id="JBHSIM010000044">
    <property type="protein sequence ID" value="MFC4834824.1"/>
    <property type="molecule type" value="Genomic_DNA"/>
</dbReference>
<evidence type="ECO:0000313" key="20">
    <source>
        <dbReference type="Proteomes" id="UP001595909"/>
    </source>
</evidence>
<dbReference type="SUPFAM" id="SSF158472">
    <property type="entry name" value="HAMP domain-like"/>
    <property type="match status" value="1"/>
</dbReference>
<evidence type="ECO:0000256" key="3">
    <source>
        <dbReference type="ARBA" id="ARBA00012438"/>
    </source>
</evidence>
<comment type="catalytic activity">
    <reaction evidence="1">
        <text>ATP + protein L-histidine = ADP + protein N-phospho-L-histidine.</text>
        <dbReference type="EC" id="2.7.13.3"/>
    </reaction>
</comment>
<feature type="domain" description="Histidine kinase" evidence="17">
    <location>
        <begin position="320"/>
        <end position="536"/>
    </location>
</feature>
<dbReference type="SUPFAM" id="SSF55874">
    <property type="entry name" value="ATPase domain of HSP90 chaperone/DNA topoisomerase II/histidine kinase"/>
    <property type="match status" value="1"/>
</dbReference>
<evidence type="ECO:0000256" key="5">
    <source>
        <dbReference type="ARBA" id="ARBA00022553"/>
    </source>
</evidence>
<sequence>MLTGLRLRLERFAAERVGQVRVLWRRSMQLRVVLSTLAMSVVVVAVLGLVLQTQIADRLVQGKEQAALIQADIARQALERDLARIDPDRDGAQAVLDDVLDRLSTSGQGADQDGLARGSDPTSDAGAFDAVLIAGSDTVGAGAPGALPTVPGGATREVSAGPAEVIPPQLRAPVLQGFLATKYLTVASAGQAAPVPTLVVGQPVRTAGRNLQLYLLFPLSAEQRTLALVQSTLALAAGVLLVLLAGISSVVTRQVVRPVRQAADVAERFADGHLDERMPVHGDDEVARLAESYNEMAASIQSQIRQLEEFGALQRRFTSDVSHELRTPLTTVRMAAEVLHAQVDPAEVTAARSAQLLVDELDRFETLLADLLEISRLDAGMAELGLEEVDVGAIVRRSAETVRHLVEATGTPLLLDLGDQVLAEVDPRRVERILRNLLANAIDHGEGRPIEVRLAADEGAFAVVVRDHGVGLKPGEAGLVFNRFWRADPSRQRRSGGTGLGLAISLEDARLHGGWLQAWGEVEQGAVFRLTLPLRHGERLRTSPLPLLPVAAAPAAAEPGIHDAAPTTGTALPPPEADAGEGDTTNGGADMPEPTLPEPTLPEPTLPDPAPPSGSGTSSVIR</sequence>
<dbReference type="SMART" id="SM00387">
    <property type="entry name" value="HATPase_c"/>
    <property type="match status" value="1"/>
</dbReference>
<keyword evidence="8" id="KW-0547">Nucleotide-binding</keyword>
<keyword evidence="9 19" id="KW-0418">Kinase</keyword>
<evidence type="ECO:0000259" key="17">
    <source>
        <dbReference type="PROSITE" id="PS50109"/>
    </source>
</evidence>
<dbReference type="SMART" id="SM00304">
    <property type="entry name" value="HAMP"/>
    <property type="match status" value="1"/>
</dbReference>
<evidence type="ECO:0000256" key="16">
    <source>
        <dbReference type="SAM" id="Phobius"/>
    </source>
</evidence>
<evidence type="ECO:0000256" key="7">
    <source>
        <dbReference type="ARBA" id="ARBA00022692"/>
    </source>
</evidence>
<comment type="subcellular location">
    <subcellularLocation>
        <location evidence="2">Cell membrane</location>
        <topology evidence="2">Multi-pass membrane protein</topology>
    </subcellularLocation>
</comment>
<dbReference type="InterPro" id="IPR003661">
    <property type="entry name" value="HisK_dim/P_dom"/>
</dbReference>
<proteinExistence type="predicted"/>
<evidence type="ECO:0000256" key="9">
    <source>
        <dbReference type="ARBA" id="ARBA00022777"/>
    </source>
</evidence>
<evidence type="ECO:0000256" key="8">
    <source>
        <dbReference type="ARBA" id="ARBA00022741"/>
    </source>
</evidence>
<keyword evidence="4" id="KW-1003">Cell membrane</keyword>
<keyword evidence="10" id="KW-0067">ATP-binding</keyword>
<dbReference type="PROSITE" id="PS50109">
    <property type="entry name" value="HIS_KIN"/>
    <property type="match status" value="1"/>
</dbReference>
<accession>A0ABV9RMT1</accession>
<dbReference type="PANTHER" id="PTHR43547:SF2">
    <property type="entry name" value="HYBRID SIGNAL TRANSDUCTION HISTIDINE KINASE C"/>
    <property type="match status" value="1"/>
</dbReference>
<dbReference type="Pfam" id="PF00672">
    <property type="entry name" value="HAMP"/>
    <property type="match status" value="1"/>
</dbReference>
<keyword evidence="6" id="KW-0808">Transferase</keyword>
<dbReference type="InterPro" id="IPR003594">
    <property type="entry name" value="HATPase_dom"/>
</dbReference>
<dbReference type="InterPro" id="IPR036097">
    <property type="entry name" value="HisK_dim/P_sf"/>
</dbReference>
<dbReference type="Gene3D" id="1.10.287.130">
    <property type="match status" value="1"/>
</dbReference>
<dbReference type="PANTHER" id="PTHR43547">
    <property type="entry name" value="TWO-COMPONENT HISTIDINE KINASE"/>
    <property type="match status" value="1"/>
</dbReference>
<dbReference type="PRINTS" id="PR00344">
    <property type="entry name" value="BCTRLSENSOR"/>
</dbReference>
<dbReference type="SUPFAM" id="SSF47384">
    <property type="entry name" value="Homodimeric domain of signal transducing histidine kinase"/>
    <property type="match status" value="1"/>
</dbReference>
<dbReference type="CDD" id="cd00075">
    <property type="entry name" value="HATPase"/>
    <property type="match status" value="1"/>
</dbReference>
<dbReference type="InterPro" id="IPR047669">
    <property type="entry name" value="MtrAB_MtrB"/>
</dbReference>
<organism evidence="19 20">
    <name type="scientific">Actinomycetospora chibensis</name>
    <dbReference type="NCBI Taxonomy" id="663606"/>
    <lineage>
        <taxon>Bacteria</taxon>
        <taxon>Bacillati</taxon>
        <taxon>Actinomycetota</taxon>
        <taxon>Actinomycetes</taxon>
        <taxon>Pseudonocardiales</taxon>
        <taxon>Pseudonocardiaceae</taxon>
        <taxon>Actinomycetospora</taxon>
    </lineage>
</organism>
<keyword evidence="5" id="KW-0597">Phosphoprotein</keyword>
<dbReference type="InterPro" id="IPR004358">
    <property type="entry name" value="Sig_transdc_His_kin-like_C"/>
</dbReference>
<evidence type="ECO:0000256" key="6">
    <source>
        <dbReference type="ARBA" id="ARBA00022679"/>
    </source>
</evidence>
<dbReference type="CDD" id="cd06225">
    <property type="entry name" value="HAMP"/>
    <property type="match status" value="1"/>
</dbReference>